<dbReference type="Pfam" id="PF04082">
    <property type="entry name" value="Fungal_trans"/>
    <property type="match status" value="1"/>
</dbReference>
<dbReference type="VEuPathDB" id="FungiDB:PV06_02906"/>
<evidence type="ECO:0000256" key="1">
    <source>
        <dbReference type="ARBA" id="ARBA00023242"/>
    </source>
</evidence>
<dbReference type="PANTHER" id="PTHR47425">
    <property type="entry name" value="FARB-RELATED"/>
    <property type="match status" value="1"/>
</dbReference>
<evidence type="ECO:0000259" key="4">
    <source>
        <dbReference type="Pfam" id="PF04082"/>
    </source>
</evidence>
<gene>
    <name evidence="5" type="ORF">PV06_02906</name>
</gene>
<dbReference type="GeneID" id="27354980"/>
<dbReference type="GO" id="GO:0006351">
    <property type="term" value="P:DNA-templated transcription"/>
    <property type="evidence" value="ECO:0007669"/>
    <property type="project" value="InterPro"/>
</dbReference>
<protein>
    <recommendedName>
        <fullName evidence="4">Xylanolytic transcriptional activator regulatory domain-containing protein</fullName>
    </recommendedName>
</protein>
<dbReference type="Proteomes" id="UP000053342">
    <property type="component" value="Unassembled WGS sequence"/>
</dbReference>
<dbReference type="AlphaFoldDB" id="A0A0D2DPL8"/>
<keyword evidence="2" id="KW-0175">Coiled coil</keyword>
<dbReference type="PANTHER" id="PTHR47425:SF2">
    <property type="entry name" value="FARB-RELATED"/>
    <property type="match status" value="1"/>
</dbReference>
<evidence type="ECO:0000313" key="6">
    <source>
        <dbReference type="Proteomes" id="UP000053342"/>
    </source>
</evidence>
<dbReference type="HOGENOM" id="CLU_396393_0_0_1"/>
<dbReference type="GO" id="GO:0008270">
    <property type="term" value="F:zinc ion binding"/>
    <property type="evidence" value="ECO:0007669"/>
    <property type="project" value="InterPro"/>
</dbReference>
<dbReference type="CDD" id="cd12148">
    <property type="entry name" value="fungal_TF_MHR"/>
    <property type="match status" value="1"/>
</dbReference>
<keyword evidence="6" id="KW-1185">Reference proteome</keyword>
<organism evidence="5 6">
    <name type="scientific">Exophiala oligosperma</name>
    <dbReference type="NCBI Taxonomy" id="215243"/>
    <lineage>
        <taxon>Eukaryota</taxon>
        <taxon>Fungi</taxon>
        <taxon>Dikarya</taxon>
        <taxon>Ascomycota</taxon>
        <taxon>Pezizomycotina</taxon>
        <taxon>Eurotiomycetes</taxon>
        <taxon>Chaetothyriomycetidae</taxon>
        <taxon>Chaetothyriales</taxon>
        <taxon>Herpotrichiellaceae</taxon>
        <taxon>Exophiala</taxon>
    </lineage>
</organism>
<feature type="domain" description="Xylanolytic transcriptional activator regulatory" evidence="4">
    <location>
        <begin position="135"/>
        <end position="311"/>
    </location>
</feature>
<evidence type="ECO:0000313" key="5">
    <source>
        <dbReference type="EMBL" id="KIW44435.1"/>
    </source>
</evidence>
<keyword evidence="1" id="KW-0539">Nucleus</keyword>
<name>A0A0D2DPL8_9EURO</name>
<proteinExistence type="predicted"/>
<feature type="compositionally biased region" description="Polar residues" evidence="3">
    <location>
        <begin position="81"/>
        <end position="102"/>
    </location>
</feature>
<evidence type="ECO:0000256" key="2">
    <source>
        <dbReference type="SAM" id="Coils"/>
    </source>
</evidence>
<evidence type="ECO:0000256" key="3">
    <source>
        <dbReference type="SAM" id="MobiDB-lite"/>
    </source>
</evidence>
<feature type="coiled-coil region" evidence="2">
    <location>
        <begin position="570"/>
        <end position="597"/>
    </location>
</feature>
<sequence>MHQLPTHGSDMLAEAKPEKQRASRRRHPAFEVEDTDSPGPWPFDVDKKSEDQPILQNTDSTSDDSPPELEDTFNRGDHPTAYSSSTYLTDTIGKTNTPSTNAGAPALRPVEGPRCRDVQDINMDSPGKELQHKLLRHYVDWIHPQLPFLDIQAIVETITTTAAIHPHGMSSLLLYAILFAGSLYSEDQDFSSTSYGLKSCGQSRLWRKAKILYHECQNYGSLDSAQAALLLSLQRGTDPTSLENATVWLSRSISTVQGLITSQDHKTPSVNTDPQPGGCQIDYDADLTRLAWAIRMRELTLTIGFGQTPSLAMGVIESATPTFPTLDPCKLSKKAGEIMSPCLLLRPPKQQTILATLYSERLRLSQLIGSAVSNPESFFQSKSTSSATKRPVRCLGLELQRCPTAVLLSFEKFLCQWWYSLPTWMRHPTPSDSRGSLCMKRSRLISFHLAVLAVTFLSLSTTNVEARLGRELSLGEFSSPTAIAILEDEKKLNIKKNLNILEFASSEDLPHLLVATGPMSIRMSLSALLQADGSSSGSHNGRKVLELIRNCVDYLFTRSADSSENCTLTSYKLEERYRLAQEQREDLNDAIVQDQELLSMHASISSTESLKDFDNSDVYQKPKELSDSKNGSVWVSQLTSESLVLGSTKTVLPETMHRMNLERCAPVSPTDGEGFSQSPAYDWWVDFDADLEGPS</sequence>
<reference evidence="5 6" key="1">
    <citation type="submission" date="2015-01" db="EMBL/GenBank/DDBJ databases">
        <title>The Genome Sequence of Exophiala oligosperma CBS72588.</title>
        <authorList>
            <consortium name="The Broad Institute Genomics Platform"/>
            <person name="Cuomo C."/>
            <person name="de Hoog S."/>
            <person name="Gorbushina A."/>
            <person name="Stielow B."/>
            <person name="Teixiera M."/>
            <person name="Abouelleil A."/>
            <person name="Chapman S.B."/>
            <person name="Priest M."/>
            <person name="Young S.K."/>
            <person name="Wortman J."/>
            <person name="Nusbaum C."/>
            <person name="Birren B."/>
        </authorList>
    </citation>
    <scope>NUCLEOTIDE SEQUENCE [LARGE SCALE GENOMIC DNA]</scope>
    <source>
        <strain evidence="5 6">CBS 72588</strain>
    </source>
</reference>
<dbReference type="InterPro" id="IPR052761">
    <property type="entry name" value="Fungal_Detox/Toxin_TFs"/>
</dbReference>
<dbReference type="InterPro" id="IPR007219">
    <property type="entry name" value="XnlR_reg_dom"/>
</dbReference>
<dbReference type="EMBL" id="KN847334">
    <property type="protein sequence ID" value="KIW44435.1"/>
    <property type="molecule type" value="Genomic_DNA"/>
</dbReference>
<feature type="region of interest" description="Disordered" evidence="3">
    <location>
        <begin position="1"/>
        <end position="112"/>
    </location>
</feature>
<accession>A0A0D2DPL8</accession>
<dbReference type="GO" id="GO:0003677">
    <property type="term" value="F:DNA binding"/>
    <property type="evidence" value="ECO:0007669"/>
    <property type="project" value="InterPro"/>
</dbReference>
<dbReference type="RefSeq" id="XP_016264651.1">
    <property type="nucleotide sequence ID" value="XM_016403646.1"/>
</dbReference>
<feature type="compositionally biased region" description="Acidic residues" evidence="3">
    <location>
        <begin position="61"/>
        <end position="71"/>
    </location>
</feature>